<dbReference type="CDD" id="cd21194">
    <property type="entry name" value="CH_beta_spectrin_rpt2"/>
    <property type="match status" value="1"/>
</dbReference>
<dbReference type="GO" id="GO:0016328">
    <property type="term" value="C:lateral plasma membrane"/>
    <property type="evidence" value="ECO:0007669"/>
    <property type="project" value="UniProtKB-ARBA"/>
</dbReference>
<keyword evidence="9" id="KW-0175">Coiled coil</keyword>
<dbReference type="InterPro" id="IPR036872">
    <property type="entry name" value="CH_dom_sf"/>
</dbReference>
<dbReference type="SUPFAM" id="SSF47576">
    <property type="entry name" value="Calponin-homology domain, CH-domain"/>
    <property type="match status" value="1"/>
</dbReference>
<dbReference type="FunFam" id="1.20.58.60:FF:000020">
    <property type="entry name" value="Spectrin alpha chain, non-erythrocytic 1"/>
    <property type="match status" value="1"/>
</dbReference>
<dbReference type="Gene3D" id="1.10.418.10">
    <property type="entry name" value="Calponin-like domain"/>
    <property type="match status" value="2"/>
</dbReference>
<keyword evidence="7" id="KW-0009">Actin-binding</keyword>
<dbReference type="Gene3D" id="1.20.58.60">
    <property type="match status" value="4"/>
</dbReference>
<dbReference type="Pfam" id="PF00435">
    <property type="entry name" value="Spectrin"/>
    <property type="match status" value="5"/>
</dbReference>
<dbReference type="VEuPathDB" id="VectorBase:HLOH_058597"/>
<dbReference type="InterPro" id="IPR018159">
    <property type="entry name" value="Spectrin/alpha-actinin"/>
</dbReference>
<comment type="similarity">
    <text evidence="2">Belongs to the spectrin family.</text>
</comment>
<name>A0A9J6GKJ5_HAELO</name>
<feature type="coiled-coil region" evidence="9">
    <location>
        <begin position="508"/>
        <end position="542"/>
    </location>
</feature>
<accession>A0A9J6GKJ5</accession>
<dbReference type="SMART" id="SM00033">
    <property type="entry name" value="CH"/>
    <property type="match status" value="2"/>
</dbReference>
<dbReference type="Proteomes" id="UP000821853">
    <property type="component" value="Chromosome 5"/>
</dbReference>
<feature type="coiled-coil region" evidence="9">
    <location>
        <begin position="706"/>
        <end position="733"/>
    </location>
</feature>
<evidence type="ECO:0000256" key="1">
    <source>
        <dbReference type="ARBA" id="ARBA00004245"/>
    </source>
</evidence>
<dbReference type="FunFam" id="1.10.418.10:FF:000001">
    <property type="entry name" value="Actinin alpha 1"/>
    <property type="match status" value="1"/>
</dbReference>
<comment type="caution">
    <text evidence="12">The sequence shown here is derived from an EMBL/GenBank/DDBJ whole genome shotgun (WGS) entry which is preliminary data.</text>
</comment>
<dbReference type="AlphaFoldDB" id="A0A9J6GKJ5"/>
<dbReference type="GO" id="GO:0045170">
    <property type="term" value="C:spectrosome"/>
    <property type="evidence" value="ECO:0007669"/>
    <property type="project" value="UniProtKB-ARBA"/>
</dbReference>
<dbReference type="SMART" id="SM00150">
    <property type="entry name" value="SPEC"/>
    <property type="match status" value="5"/>
</dbReference>
<dbReference type="FunFam" id="1.10.418.10:FF:000043">
    <property type="entry name" value="Spectrin beta chain, non-erythrocytic"/>
    <property type="match status" value="1"/>
</dbReference>
<comment type="subcellular location">
    <subcellularLocation>
        <location evidence="1">Cytoplasm</location>
        <location evidence="1">Cytoskeleton</location>
    </subcellularLocation>
</comment>
<dbReference type="PANTHER" id="PTHR11915">
    <property type="entry name" value="SPECTRIN/FILAMIN RELATED CYTOSKELETAL PROTEIN"/>
    <property type="match status" value="1"/>
</dbReference>
<evidence type="ECO:0000256" key="3">
    <source>
        <dbReference type="ARBA" id="ARBA00022467"/>
    </source>
</evidence>
<keyword evidence="6" id="KW-0677">Repeat</keyword>
<keyword evidence="13" id="KW-1185">Reference proteome</keyword>
<dbReference type="CDD" id="cd21193">
    <property type="entry name" value="CH_beta_spectrin_rpt1"/>
    <property type="match status" value="1"/>
</dbReference>
<gene>
    <name evidence="12" type="ORF">HPB48_012288</name>
</gene>
<proteinExistence type="inferred from homology"/>
<protein>
    <recommendedName>
        <fullName evidence="11">Calponin-homology (CH) domain-containing protein</fullName>
    </recommendedName>
</protein>
<keyword evidence="8" id="KW-0206">Cytoskeleton</keyword>
<dbReference type="GO" id="GO:0003779">
    <property type="term" value="F:actin binding"/>
    <property type="evidence" value="ECO:0007669"/>
    <property type="project" value="UniProtKB-KW"/>
</dbReference>
<dbReference type="GO" id="GO:0005856">
    <property type="term" value="C:cytoskeleton"/>
    <property type="evidence" value="ECO:0007669"/>
    <property type="project" value="UniProtKB-SubCell"/>
</dbReference>
<dbReference type="OrthoDB" id="18853at2759"/>
<feature type="region of interest" description="Disordered" evidence="10">
    <location>
        <begin position="1"/>
        <end position="71"/>
    </location>
</feature>
<evidence type="ECO:0000313" key="12">
    <source>
        <dbReference type="EMBL" id="KAH9376085.1"/>
    </source>
</evidence>
<dbReference type="PROSITE" id="PS50021">
    <property type="entry name" value="CH"/>
    <property type="match status" value="2"/>
</dbReference>
<dbReference type="InterPro" id="IPR002017">
    <property type="entry name" value="Spectrin_repeat"/>
</dbReference>
<dbReference type="Pfam" id="PF00307">
    <property type="entry name" value="CH"/>
    <property type="match status" value="2"/>
</dbReference>
<evidence type="ECO:0000256" key="10">
    <source>
        <dbReference type="SAM" id="MobiDB-lite"/>
    </source>
</evidence>
<dbReference type="GO" id="GO:0008017">
    <property type="term" value="F:microtubule binding"/>
    <property type="evidence" value="ECO:0007669"/>
    <property type="project" value="UniProtKB-ARBA"/>
</dbReference>
<dbReference type="FunFam" id="1.20.58.60:FF:000145">
    <property type="entry name" value="Spectrin beta chain, non-erythrocytic"/>
    <property type="match status" value="1"/>
</dbReference>
<feature type="domain" description="Calponin-homology (CH)" evidence="11">
    <location>
        <begin position="89"/>
        <end position="192"/>
    </location>
</feature>
<evidence type="ECO:0000256" key="9">
    <source>
        <dbReference type="SAM" id="Coils"/>
    </source>
</evidence>
<dbReference type="OMA" id="CHQVGCH"/>
<feature type="domain" description="Calponin-homology (CH)" evidence="11">
    <location>
        <begin position="210"/>
        <end position="315"/>
    </location>
</feature>
<dbReference type="GO" id="GO:0016199">
    <property type="term" value="P:axon midline choice point recognition"/>
    <property type="evidence" value="ECO:0007669"/>
    <property type="project" value="UniProtKB-ARBA"/>
</dbReference>
<dbReference type="SUPFAM" id="SSF46966">
    <property type="entry name" value="Spectrin repeat"/>
    <property type="match status" value="4"/>
</dbReference>
<keyword evidence="3" id="KW-0117">Actin capping</keyword>
<dbReference type="InterPro" id="IPR001589">
    <property type="entry name" value="Actinin_actin-bd_CS"/>
</dbReference>
<evidence type="ECO:0000256" key="6">
    <source>
        <dbReference type="ARBA" id="ARBA00022737"/>
    </source>
</evidence>
<evidence type="ECO:0000256" key="5">
    <source>
        <dbReference type="ARBA" id="ARBA00022553"/>
    </source>
</evidence>
<dbReference type="GO" id="GO:0031594">
    <property type="term" value="C:neuromuscular junction"/>
    <property type="evidence" value="ECO:0007669"/>
    <property type="project" value="UniProtKB-ARBA"/>
</dbReference>
<dbReference type="GO" id="GO:0045169">
    <property type="term" value="C:fusome"/>
    <property type="evidence" value="ECO:0007669"/>
    <property type="project" value="UniProtKB-ARBA"/>
</dbReference>
<evidence type="ECO:0000256" key="2">
    <source>
        <dbReference type="ARBA" id="ARBA00006826"/>
    </source>
</evidence>
<evidence type="ECO:0000256" key="8">
    <source>
        <dbReference type="ARBA" id="ARBA00023212"/>
    </source>
</evidence>
<dbReference type="GO" id="GO:0007026">
    <property type="term" value="P:negative regulation of microtubule depolymerization"/>
    <property type="evidence" value="ECO:0007669"/>
    <property type="project" value="UniProtKB-ARBA"/>
</dbReference>
<evidence type="ECO:0000256" key="7">
    <source>
        <dbReference type="ARBA" id="ARBA00023203"/>
    </source>
</evidence>
<evidence type="ECO:0000259" key="11">
    <source>
        <dbReference type="PROSITE" id="PS50021"/>
    </source>
</evidence>
<dbReference type="PROSITE" id="PS00020">
    <property type="entry name" value="ACTININ_2"/>
    <property type="match status" value="1"/>
</dbReference>
<reference evidence="12 13" key="1">
    <citation type="journal article" date="2020" name="Cell">
        <title>Large-Scale Comparative Analyses of Tick Genomes Elucidate Their Genetic Diversity and Vector Capacities.</title>
        <authorList>
            <consortium name="Tick Genome and Microbiome Consortium (TIGMIC)"/>
            <person name="Jia N."/>
            <person name="Wang J."/>
            <person name="Shi W."/>
            <person name="Du L."/>
            <person name="Sun Y."/>
            <person name="Zhan W."/>
            <person name="Jiang J.F."/>
            <person name="Wang Q."/>
            <person name="Zhang B."/>
            <person name="Ji P."/>
            <person name="Bell-Sakyi L."/>
            <person name="Cui X.M."/>
            <person name="Yuan T.T."/>
            <person name="Jiang B.G."/>
            <person name="Yang W.F."/>
            <person name="Lam T.T."/>
            <person name="Chang Q.C."/>
            <person name="Ding S.J."/>
            <person name="Wang X.J."/>
            <person name="Zhu J.G."/>
            <person name="Ruan X.D."/>
            <person name="Zhao L."/>
            <person name="Wei J.T."/>
            <person name="Ye R.Z."/>
            <person name="Que T.C."/>
            <person name="Du C.H."/>
            <person name="Zhou Y.H."/>
            <person name="Cheng J.X."/>
            <person name="Dai P.F."/>
            <person name="Guo W.B."/>
            <person name="Han X.H."/>
            <person name="Huang E.J."/>
            <person name="Li L.F."/>
            <person name="Wei W."/>
            <person name="Gao Y.C."/>
            <person name="Liu J.Z."/>
            <person name="Shao H.Z."/>
            <person name="Wang X."/>
            <person name="Wang C.C."/>
            <person name="Yang T.C."/>
            <person name="Huo Q.B."/>
            <person name="Li W."/>
            <person name="Chen H.Y."/>
            <person name="Chen S.E."/>
            <person name="Zhou L.G."/>
            <person name="Ni X.B."/>
            <person name="Tian J.H."/>
            <person name="Sheng Y."/>
            <person name="Liu T."/>
            <person name="Pan Y.S."/>
            <person name="Xia L.Y."/>
            <person name="Li J."/>
            <person name="Zhao F."/>
            <person name="Cao W.C."/>
        </authorList>
    </citation>
    <scope>NUCLEOTIDE SEQUENCE [LARGE SCALE GENOMIC DNA]</scope>
    <source>
        <strain evidence="12">HaeL-2018</strain>
    </source>
</reference>
<organism evidence="12 13">
    <name type="scientific">Haemaphysalis longicornis</name>
    <name type="common">Bush tick</name>
    <dbReference type="NCBI Taxonomy" id="44386"/>
    <lineage>
        <taxon>Eukaryota</taxon>
        <taxon>Metazoa</taxon>
        <taxon>Ecdysozoa</taxon>
        <taxon>Arthropoda</taxon>
        <taxon>Chelicerata</taxon>
        <taxon>Arachnida</taxon>
        <taxon>Acari</taxon>
        <taxon>Parasitiformes</taxon>
        <taxon>Ixodida</taxon>
        <taxon>Ixodoidea</taxon>
        <taxon>Ixodidae</taxon>
        <taxon>Haemaphysalinae</taxon>
        <taxon>Haemaphysalis</taxon>
    </lineage>
</organism>
<evidence type="ECO:0000256" key="4">
    <source>
        <dbReference type="ARBA" id="ARBA00022490"/>
    </source>
</evidence>
<sequence length="948" mass="109261">MVEGERRGVAAVLSPPSPPSPFVGTSRVVLFRLSGSPPDLGSRRDREEVQGAAMRRRARPSSSSRMTQRADAMEFEKGRIRALQEERLHIQKKTFTKWMNSFLQKARMEVDDLFVDLADGKKLLKLLEIISGEKLGKPNNGKMRVHKIENVNKSLAFLHTKVRLESIGAEDIVDGNPRLILGLIWTIILRFQIQDIEIDVDEDNDSSEKKSAKDALLLWCQRKTAGYPAVNIQDFSSSWRSGMGFNALIHSHRPDLIEYSALEPANHIDNLNNAFNVAQRELGIPRLLDAEDIDTNKPDEKSVMTYVASYYHTFARMKNEMKQGRRIANIVAQMMDADRQKYMYERLTSKLLEWIQAKTAELQDHRFPNSLEGIQGELLKFKEYRTVEKPPKYKERSDIEALLFDIQTKQKALGRPLYAPPEGKLAQDIQRAWEQLEAAEHAREEALRTELLRQKRLEQLACRFDRKSAVREGYLREMVQVLSDPRYGSNLSQVEATVKKHEAISADILAREERFQNLTKMADQLEIENYHAKERIRVKEKEIMGRWHLLLDLLNKHRLTLSNVSLLMSMLREADTLHGEIKDVEGSFLSDEYGCHLLAVEDLLQKHALDELNLASQGEAIRRLTQQSAPLLRQGHKEGPVLQRKLDELNADYATLGKLAKRRRRQLDEWRAYFQFVQDHEEEEAWIREKQRICRAVVTGKDLLALVSLQQKHKALEAEIRGHEGHIQRLNSAGEKLLEERHSQSADVKQRMQALRERWAELAELAAGKRKRLEDAYEAFQYHADANEAESWVREKLALVSSKDYGKDEPSAQALLQRHSCLESEMNAYGTDIRRLRDQADRMVRSGVDSLAIYLDALDEEPEEEEEGDGDGWQEELQLVPVEEWVDEVVEKEVLQAVVEERKVPQVKALYPFSGQNMNIKKGESFSIIRGWYLRAMFHCPLHRLLVT</sequence>
<evidence type="ECO:0000313" key="13">
    <source>
        <dbReference type="Proteomes" id="UP000821853"/>
    </source>
</evidence>
<dbReference type="GO" id="GO:0042062">
    <property type="term" value="P:long-term strengthening of neuromuscular junction"/>
    <property type="evidence" value="ECO:0007669"/>
    <property type="project" value="UniProtKB-ARBA"/>
</dbReference>
<dbReference type="EMBL" id="JABSTR010000007">
    <property type="protein sequence ID" value="KAH9376085.1"/>
    <property type="molecule type" value="Genomic_DNA"/>
</dbReference>
<keyword evidence="4" id="KW-0963">Cytoplasm</keyword>
<dbReference type="InterPro" id="IPR001715">
    <property type="entry name" value="CH_dom"/>
</dbReference>
<dbReference type="PROSITE" id="PS00019">
    <property type="entry name" value="ACTININ_1"/>
    <property type="match status" value="1"/>
</dbReference>
<keyword evidence="5" id="KW-0597">Phosphoprotein</keyword>
<dbReference type="CDD" id="cd00176">
    <property type="entry name" value="SPEC"/>
    <property type="match status" value="3"/>
</dbReference>
<dbReference type="GO" id="GO:0048790">
    <property type="term" value="P:maintenance of presynaptic active zone structure"/>
    <property type="evidence" value="ECO:0007669"/>
    <property type="project" value="UniProtKB-ARBA"/>
</dbReference>
<dbReference type="GO" id="GO:0051693">
    <property type="term" value="P:actin filament capping"/>
    <property type="evidence" value="ECO:0007669"/>
    <property type="project" value="UniProtKB-KW"/>
</dbReference>